<dbReference type="PANTHER" id="PTHR35481:SF1">
    <property type="entry name" value="DNA-DIRECTED RNA POLYMERASE SUBUNIT ALPHA"/>
    <property type="match status" value="1"/>
</dbReference>
<dbReference type="Pfam" id="PF25475">
    <property type="entry name" value="DUF7903"/>
    <property type="match status" value="1"/>
</dbReference>
<evidence type="ECO:0000313" key="1">
    <source>
        <dbReference type="EMBL" id="KAK8502050.1"/>
    </source>
</evidence>
<sequence length="350" mass="38926">MPTPTPNLASLSHKFNRNVRLGASKSKADRAVYSNYAISRWFAVGWNGHGDSSAVHLKTVSVESFERRTGQKPLVLDKNTLDKNEAQGSPCSSILENVMPHLLSCAEKLKAEIERGDLKDVKLTMAARFGTILFQGSPSVNLDNVIRDCLGNLRRTFYTNLPAPYAANIIAKVSSKIGVDFADVKHSYQVKIELNPVRDMVIDISCMDMDLDLRLGLTHKRVVTSLSEDEMQGIQTLINSAVLDPDVKGGLRWPFGKSLSGNRYNVIGVWHTNATAYENGSIRLKVQHADRFDFRTTYGEASNEVVLKLKGISSGLLQEQDVETNAISVMLQDSLSLIWRHFLQCEPYLT</sequence>
<dbReference type="InterPro" id="IPR057225">
    <property type="entry name" value="DUF7903"/>
</dbReference>
<proteinExistence type="predicted"/>
<name>A0ABR2B5B8_9ROSI</name>
<comment type="caution">
    <text evidence="1">The sequence shown here is derived from an EMBL/GenBank/DDBJ whole genome shotgun (WGS) entry which is preliminary data.</text>
</comment>
<keyword evidence="2" id="KW-1185">Reference proteome</keyword>
<protein>
    <submittedName>
        <fullName evidence="1">Uncharacterized protein</fullName>
    </submittedName>
</protein>
<dbReference type="PANTHER" id="PTHR35481">
    <property type="entry name" value="DNA-DIRECTED RNA POLYMERASE SUBUNIT ALPHA"/>
    <property type="match status" value="1"/>
</dbReference>
<reference evidence="1 2" key="1">
    <citation type="journal article" date="2024" name="G3 (Bethesda)">
        <title>Genome assembly of Hibiscus sabdariffa L. provides insights into metabolisms of medicinal natural products.</title>
        <authorList>
            <person name="Kim T."/>
        </authorList>
    </citation>
    <scope>NUCLEOTIDE SEQUENCE [LARGE SCALE GENOMIC DNA]</scope>
    <source>
        <strain evidence="1">TK-2024</strain>
        <tissue evidence="1">Old leaves</tissue>
    </source>
</reference>
<dbReference type="Proteomes" id="UP001472677">
    <property type="component" value="Unassembled WGS sequence"/>
</dbReference>
<gene>
    <name evidence="1" type="ORF">V6N12_003399</name>
</gene>
<organism evidence="1 2">
    <name type="scientific">Hibiscus sabdariffa</name>
    <name type="common">roselle</name>
    <dbReference type="NCBI Taxonomy" id="183260"/>
    <lineage>
        <taxon>Eukaryota</taxon>
        <taxon>Viridiplantae</taxon>
        <taxon>Streptophyta</taxon>
        <taxon>Embryophyta</taxon>
        <taxon>Tracheophyta</taxon>
        <taxon>Spermatophyta</taxon>
        <taxon>Magnoliopsida</taxon>
        <taxon>eudicotyledons</taxon>
        <taxon>Gunneridae</taxon>
        <taxon>Pentapetalae</taxon>
        <taxon>rosids</taxon>
        <taxon>malvids</taxon>
        <taxon>Malvales</taxon>
        <taxon>Malvaceae</taxon>
        <taxon>Malvoideae</taxon>
        <taxon>Hibiscus</taxon>
    </lineage>
</organism>
<dbReference type="EMBL" id="JBBPBM010000177">
    <property type="protein sequence ID" value="KAK8502050.1"/>
    <property type="molecule type" value="Genomic_DNA"/>
</dbReference>
<accession>A0ABR2B5B8</accession>
<evidence type="ECO:0000313" key="2">
    <source>
        <dbReference type="Proteomes" id="UP001472677"/>
    </source>
</evidence>